<dbReference type="OrthoDB" id="5825749at2759"/>
<dbReference type="SUPFAM" id="SSF56436">
    <property type="entry name" value="C-type lectin-like"/>
    <property type="match status" value="1"/>
</dbReference>
<reference evidence="4 5" key="1">
    <citation type="journal article" date="1998" name="Science">
        <title>Genome sequence of the nematode C. elegans: a platform for investigating biology.</title>
        <authorList>
            <consortium name="The C. elegans sequencing consortium"/>
            <person name="Sulson J.E."/>
            <person name="Waterston R."/>
        </authorList>
    </citation>
    <scope>NUCLEOTIDE SEQUENCE [LARGE SCALE GENOMIC DNA]</scope>
    <source>
        <strain evidence="4 5">Bristol N2</strain>
    </source>
</reference>
<proteinExistence type="predicted"/>
<feature type="domain" description="C-type lectin" evidence="3">
    <location>
        <begin position="50"/>
        <end position="216"/>
    </location>
</feature>
<dbReference type="PANTHER" id="PTHR23124:SF44">
    <property type="entry name" value="C-TYPE LECTIN DOMAIN-CONTAINING PROTEIN"/>
    <property type="match status" value="1"/>
</dbReference>
<feature type="compositionally biased region" description="Gly residues" evidence="1">
    <location>
        <begin position="30"/>
        <end position="42"/>
    </location>
</feature>
<evidence type="ECO:0000313" key="6">
    <source>
        <dbReference type="WormBase" id="ZK39.4"/>
    </source>
</evidence>
<dbReference type="EMBL" id="BX284601">
    <property type="protein sequence ID" value="CAB05020.1"/>
    <property type="molecule type" value="Genomic_DNA"/>
</dbReference>
<accession>Q9XUI0</accession>
<dbReference type="PANTHER" id="PTHR23124">
    <property type="entry name" value="C-TYPE LECTIN DOMAIN-CONTAINING PROTEIN-RELATED-RELATED"/>
    <property type="match status" value="1"/>
</dbReference>
<dbReference type="eggNOG" id="KOG4297">
    <property type="taxonomic scope" value="Eukaryota"/>
</dbReference>
<feature type="chain" id="PRO_5004336935" evidence="2">
    <location>
        <begin position="18"/>
        <end position="222"/>
    </location>
</feature>
<dbReference type="RefSeq" id="NP_492866.1">
    <property type="nucleotide sequence ID" value="NM_060465.2"/>
</dbReference>
<feature type="region of interest" description="Disordered" evidence="1">
    <location>
        <begin position="21"/>
        <end position="42"/>
    </location>
</feature>
<dbReference type="InterPro" id="IPR016187">
    <property type="entry name" value="CTDL_fold"/>
</dbReference>
<dbReference type="GeneID" id="191212"/>
<gene>
    <name evidence="4 6" type="primary">clec-93</name>
    <name evidence="4" type="ORF">CELE_ZK39.4</name>
    <name evidence="6" type="ORF">ZK39.4</name>
</gene>
<dbReference type="CDD" id="cd00037">
    <property type="entry name" value="CLECT"/>
    <property type="match status" value="1"/>
</dbReference>
<dbReference type="STRING" id="6239.ZK39.4.1"/>
<feature type="signal peptide" evidence="2">
    <location>
        <begin position="1"/>
        <end position="17"/>
    </location>
</feature>
<dbReference type="PaxDb" id="6239-ZK39.4"/>
<protein>
    <submittedName>
        <fullName evidence="4">C-type lectin domain-containing protein</fullName>
    </submittedName>
</protein>
<dbReference type="SMR" id="Q9XUI0"/>
<sequence length="222" mass="23101">MIKIILLAVLVIGAATAIGFSSSSSESCEGGRGGGNGGGRPPGGGANGGCGAGWRRLNRPSGGWCVRAFGGYLTQANAEIQCKSHGATLSGLQNMEEARIISNMALSVLNRASGSVWIGAKRTAACTRNGISSQCTATNSFYWTDNSASGIAGFVRAHQQPDNAHGKTQLWAILLSSRTSLRVKHVMWQPGMLDDVACVMNPSDPSPRAVSGYVCGKKSSRR</sequence>
<evidence type="ECO:0000313" key="4">
    <source>
        <dbReference type="EMBL" id="CAB05020.1"/>
    </source>
</evidence>
<dbReference type="Proteomes" id="UP000001940">
    <property type="component" value="Chromosome I"/>
</dbReference>
<dbReference type="AGR" id="WB:WBGene00013929"/>
<evidence type="ECO:0000259" key="3">
    <source>
        <dbReference type="SMART" id="SM00034"/>
    </source>
</evidence>
<keyword evidence="5" id="KW-1185">Reference proteome</keyword>
<dbReference type="WormBase" id="ZK39.4">
    <property type="protein sequence ID" value="CE19315"/>
    <property type="gene ID" value="WBGene00013929"/>
    <property type="gene designation" value="clec-93"/>
</dbReference>
<dbReference type="SMART" id="SM00034">
    <property type="entry name" value="CLECT"/>
    <property type="match status" value="1"/>
</dbReference>
<dbReference type="PhylomeDB" id="Q9XUI0"/>
<dbReference type="Gene3D" id="3.10.100.10">
    <property type="entry name" value="Mannose-Binding Protein A, subunit A"/>
    <property type="match status" value="1"/>
</dbReference>
<dbReference type="UCSC" id="ZK39.4">
    <property type="organism name" value="c. elegans"/>
</dbReference>
<evidence type="ECO:0000256" key="2">
    <source>
        <dbReference type="SAM" id="SignalP"/>
    </source>
</evidence>
<dbReference type="Bgee" id="WBGene00013929">
    <property type="expression patterns" value="Expressed in material anatomical entity and 2 other cell types or tissues"/>
</dbReference>
<dbReference type="InterPro" id="IPR016186">
    <property type="entry name" value="C-type_lectin-like/link_sf"/>
</dbReference>
<organism evidence="4 5">
    <name type="scientific">Caenorhabditis elegans</name>
    <dbReference type="NCBI Taxonomy" id="6239"/>
    <lineage>
        <taxon>Eukaryota</taxon>
        <taxon>Metazoa</taxon>
        <taxon>Ecdysozoa</taxon>
        <taxon>Nematoda</taxon>
        <taxon>Chromadorea</taxon>
        <taxon>Rhabditida</taxon>
        <taxon>Rhabditina</taxon>
        <taxon>Rhabditomorpha</taxon>
        <taxon>Rhabditoidea</taxon>
        <taxon>Rhabditidae</taxon>
        <taxon>Peloderinae</taxon>
        <taxon>Caenorhabditis</taxon>
    </lineage>
</organism>
<dbReference type="InParanoid" id="Q9XUI0"/>
<name>Q9XUI0_CAEEL</name>
<dbReference type="FunCoup" id="Q9XUI0">
    <property type="interactions" value="7"/>
</dbReference>
<dbReference type="KEGG" id="cel:CELE_ZK39.4"/>
<dbReference type="CTD" id="191212"/>
<dbReference type="AlphaFoldDB" id="Q9XUI0"/>
<dbReference type="PIR" id="T27842">
    <property type="entry name" value="T27842"/>
</dbReference>
<evidence type="ECO:0000256" key="1">
    <source>
        <dbReference type="SAM" id="MobiDB-lite"/>
    </source>
</evidence>
<dbReference type="InterPro" id="IPR001304">
    <property type="entry name" value="C-type_lectin-like"/>
</dbReference>
<dbReference type="HOGENOM" id="CLU_058687_1_0_1"/>
<evidence type="ECO:0000313" key="5">
    <source>
        <dbReference type="Proteomes" id="UP000001940"/>
    </source>
</evidence>
<dbReference type="OMA" id="TVKNVVW"/>
<keyword evidence="2" id="KW-0732">Signal</keyword>